<gene>
    <name evidence="10 11" type="primary">hisE</name>
    <name evidence="11" type="ORF">MESMUL_04980</name>
</gene>
<dbReference type="HAMAP" id="MF_01020">
    <property type="entry name" value="HisE"/>
    <property type="match status" value="1"/>
</dbReference>
<sequence>MEEKNCTGILEEIADTIDSRHGADPSKSYVAQLFSKAPDGMLKKVGEEATEVVMAAKDVADGKKAKEHLVYEVADLWFHSMVVLSCYGLRPEDVVQELARREGVSGLVEKANRKTQAPKD</sequence>
<reference evidence="11 12" key="1">
    <citation type="journal article" date="2018" name="Int. J. Syst. Evol. Microbiol.">
        <title>Mesosutterella multiformis gen. nov., sp. nov., a member of the family Sutterellaceae and Sutterella megalosphaeroides sp. nov., isolated from human faeces.</title>
        <authorList>
            <person name="Sakamoto M."/>
            <person name="Ikeyama N."/>
            <person name="Kunihiro T."/>
            <person name="Iino T."/>
            <person name="Yuki M."/>
            <person name="Ohkuma M."/>
        </authorList>
    </citation>
    <scope>NUCLEOTIDE SEQUENCE [LARGE SCALE GENOMIC DNA]</scope>
    <source>
        <strain evidence="11 12">4NBBH2</strain>
    </source>
</reference>
<keyword evidence="8 10" id="KW-0067">ATP-binding</keyword>
<dbReference type="GO" id="GO:0005524">
    <property type="term" value="F:ATP binding"/>
    <property type="evidence" value="ECO:0007669"/>
    <property type="project" value="UniProtKB-KW"/>
</dbReference>
<evidence type="ECO:0000313" key="11">
    <source>
        <dbReference type="EMBL" id="GBO93144.1"/>
    </source>
</evidence>
<comment type="pathway">
    <text evidence="3 10">Amino-acid biosynthesis; L-histidine biosynthesis; L-histidine from 5-phospho-alpha-D-ribose 1-diphosphate: step 2/9.</text>
</comment>
<accession>A0A388SEM8</accession>
<dbReference type="EMBL" id="BGZJ01000001">
    <property type="protein sequence ID" value="GBO93144.1"/>
    <property type="molecule type" value="Genomic_DNA"/>
</dbReference>
<dbReference type="GO" id="GO:0000105">
    <property type="term" value="P:L-histidine biosynthetic process"/>
    <property type="evidence" value="ECO:0007669"/>
    <property type="project" value="UniProtKB-UniRule"/>
</dbReference>
<dbReference type="PANTHER" id="PTHR42945:SF9">
    <property type="entry name" value="HISTIDINE BIOSYNTHESIS BIFUNCTIONAL PROTEIN HISIE"/>
    <property type="match status" value="1"/>
</dbReference>
<evidence type="ECO:0000256" key="9">
    <source>
        <dbReference type="ARBA" id="ARBA00023102"/>
    </source>
</evidence>
<dbReference type="NCBIfam" id="TIGR03188">
    <property type="entry name" value="histidine_hisI"/>
    <property type="match status" value="1"/>
</dbReference>
<keyword evidence="5 10" id="KW-0028">Amino-acid biosynthesis</keyword>
<dbReference type="EC" id="3.6.1.31" evidence="10"/>
<dbReference type="Gene3D" id="1.10.287.1080">
    <property type="entry name" value="MazG-like"/>
    <property type="match status" value="1"/>
</dbReference>
<evidence type="ECO:0000256" key="2">
    <source>
        <dbReference type="ARBA" id="ARBA00004496"/>
    </source>
</evidence>
<name>A0A388SEM8_9BURK</name>
<evidence type="ECO:0000256" key="5">
    <source>
        <dbReference type="ARBA" id="ARBA00022605"/>
    </source>
</evidence>
<evidence type="ECO:0000256" key="8">
    <source>
        <dbReference type="ARBA" id="ARBA00022840"/>
    </source>
</evidence>
<keyword evidence="6 10" id="KW-0547">Nucleotide-binding</keyword>
<dbReference type="GO" id="GO:0004636">
    <property type="term" value="F:phosphoribosyl-ATP diphosphatase activity"/>
    <property type="evidence" value="ECO:0007669"/>
    <property type="project" value="UniProtKB-UniRule"/>
</dbReference>
<comment type="catalytic activity">
    <reaction evidence="1 10">
        <text>1-(5-phospho-beta-D-ribosyl)-ATP + H2O = 1-(5-phospho-beta-D-ribosyl)-5'-AMP + diphosphate + H(+)</text>
        <dbReference type="Rhea" id="RHEA:22828"/>
        <dbReference type="ChEBI" id="CHEBI:15377"/>
        <dbReference type="ChEBI" id="CHEBI:15378"/>
        <dbReference type="ChEBI" id="CHEBI:33019"/>
        <dbReference type="ChEBI" id="CHEBI:59457"/>
        <dbReference type="ChEBI" id="CHEBI:73183"/>
        <dbReference type="EC" id="3.6.1.31"/>
    </reaction>
</comment>
<dbReference type="OrthoDB" id="9814738at2"/>
<evidence type="ECO:0000256" key="10">
    <source>
        <dbReference type="HAMAP-Rule" id="MF_01020"/>
    </source>
</evidence>
<dbReference type="InterPro" id="IPR021130">
    <property type="entry name" value="PRib-ATP_PPHydrolase-like"/>
</dbReference>
<evidence type="ECO:0000256" key="4">
    <source>
        <dbReference type="ARBA" id="ARBA00022490"/>
    </source>
</evidence>
<dbReference type="SUPFAM" id="SSF101386">
    <property type="entry name" value="all-alpha NTP pyrophosphatases"/>
    <property type="match status" value="1"/>
</dbReference>
<dbReference type="Pfam" id="PF01503">
    <property type="entry name" value="PRA-PH"/>
    <property type="match status" value="1"/>
</dbReference>
<proteinExistence type="inferred from homology"/>
<dbReference type="InterPro" id="IPR008179">
    <property type="entry name" value="HisE"/>
</dbReference>
<keyword evidence="9 10" id="KW-0368">Histidine biosynthesis</keyword>
<dbReference type="AlphaFoldDB" id="A0A388SEM8"/>
<dbReference type="GO" id="GO:0005737">
    <property type="term" value="C:cytoplasm"/>
    <property type="evidence" value="ECO:0007669"/>
    <property type="project" value="UniProtKB-SubCell"/>
</dbReference>
<keyword evidence="4 10" id="KW-0963">Cytoplasm</keyword>
<evidence type="ECO:0000313" key="12">
    <source>
        <dbReference type="Proteomes" id="UP000266091"/>
    </source>
</evidence>
<evidence type="ECO:0000256" key="1">
    <source>
        <dbReference type="ARBA" id="ARBA00001460"/>
    </source>
</evidence>
<accession>A0A401LKK3</accession>
<keyword evidence="12" id="KW-1185">Reference proteome</keyword>
<dbReference type="CDD" id="cd11534">
    <property type="entry name" value="NTP-PPase_HisIE_like"/>
    <property type="match status" value="1"/>
</dbReference>
<protein>
    <recommendedName>
        <fullName evidence="10">Phosphoribosyl-ATP pyrophosphatase</fullName>
        <shortName evidence="10">PRA-PH</shortName>
        <ecNumber evidence="10">3.6.1.31</ecNumber>
    </recommendedName>
</protein>
<dbReference type="NCBIfam" id="NF001611">
    <property type="entry name" value="PRK00400.1-3"/>
    <property type="match status" value="1"/>
</dbReference>
<evidence type="ECO:0000256" key="7">
    <source>
        <dbReference type="ARBA" id="ARBA00022801"/>
    </source>
</evidence>
<comment type="similarity">
    <text evidence="10">Belongs to the PRA-PH family.</text>
</comment>
<dbReference type="PANTHER" id="PTHR42945">
    <property type="entry name" value="HISTIDINE BIOSYNTHESIS BIFUNCTIONAL PROTEIN"/>
    <property type="match status" value="1"/>
</dbReference>
<dbReference type="Proteomes" id="UP000266091">
    <property type="component" value="Unassembled WGS sequence"/>
</dbReference>
<organism evidence="11 12">
    <name type="scientific">Mesosutterella multiformis</name>
    <dbReference type="NCBI Taxonomy" id="2259133"/>
    <lineage>
        <taxon>Bacteria</taxon>
        <taxon>Pseudomonadati</taxon>
        <taxon>Pseudomonadota</taxon>
        <taxon>Betaproteobacteria</taxon>
        <taxon>Burkholderiales</taxon>
        <taxon>Sutterellaceae</taxon>
        <taxon>Mesosutterella</taxon>
    </lineage>
</organism>
<comment type="caution">
    <text evidence="11">The sequence shown here is derived from an EMBL/GenBank/DDBJ whole genome shotgun (WGS) entry which is preliminary data.</text>
</comment>
<comment type="subcellular location">
    <subcellularLocation>
        <location evidence="2 10">Cytoplasm</location>
    </subcellularLocation>
</comment>
<dbReference type="UniPathway" id="UPA00031">
    <property type="reaction ID" value="UER00007"/>
</dbReference>
<evidence type="ECO:0000256" key="6">
    <source>
        <dbReference type="ARBA" id="ARBA00022741"/>
    </source>
</evidence>
<keyword evidence="7 10" id="KW-0378">Hydrolase</keyword>
<dbReference type="RefSeq" id="WP_116269592.1">
    <property type="nucleotide sequence ID" value="NZ_BGZJ01000001.1"/>
</dbReference>
<evidence type="ECO:0000256" key="3">
    <source>
        <dbReference type="ARBA" id="ARBA00005204"/>
    </source>
</evidence>